<evidence type="ECO:0000259" key="2">
    <source>
        <dbReference type="PROSITE" id="PS50940"/>
    </source>
</evidence>
<proteinExistence type="predicted"/>
<reference evidence="3" key="1">
    <citation type="submission" date="2022-12" db="EMBL/GenBank/DDBJ databases">
        <title>Genome assemblies of Blomia tropicalis.</title>
        <authorList>
            <person name="Cui Y."/>
        </authorList>
    </citation>
    <scope>NUCLEOTIDE SEQUENCE</scope>
    <source>
        <tissue evidence="3">Adult mites</tissue>
    </source>
</reference>
<organism evidence="3 4">
    <name type="scientific">Blomia tropicalis</name>
    <name type="common">Mite</name>
    <dbReference type="NCBI Taxonomy" id="40697"/>
    <lineage>
        <taxon>Eukaryota</taxon>
        <taxon>Metazoa</taxon>
        <taxon>Ecdysozoa</taxon>
        <taxon>Arthropoda</taxon>
        <taxon>Chelicerata</taxon>
        <taxon>Arachnida</taxon>
        <taxon>Acari</taxon>
        <taxon>Acariformes</taxon>
        <taxon>Sarcoptiformes</taxon>
        <taxon>Astigmata</taxon>
        <taxon>Glycyphagoidea</taxon>
        <taxon>Echimyopodidae</taxon>
        <taxon>Blomia</taxon>
    </lineage>
</organism>
<dbReference type="Pfam" id="PF01607">
    <property type="entry name" value="CBM_14"/>
    <property type="match status" value="1"/>
</dbReference>
<dbReference type="InterPro" id="IPR036508">
    <property type="entry name" value="Chitin-bd_dom_sf"/>
</dbReference>
<dbReference type="Proteomes" id="UP001142055">
    <property type="component" value="Chromosome 3"/>
</dbReference>
<dbReference type="Gene3D" id="2.170.140.10">
    <property type="entry name" value="Chitin binding domain"/>
    <property type="match status" value="2"/>
</dbReference>
<dbReference type="GO" id="GO:0008061">
    <property type="term" value="F:chitin binding"/>
    <property type="evidence" value="ECO:0007669"/>
    <property type="project" value="InterPro"/>
</dbReference>
<dbReference type="GO" id="GO:0005576">
    <property type="term" value="C:extracellular region"/>
    <property type="evidence" value="ECO:0007669"/>
    <property type="project" value="InterPro"/>
</dbReference>
<dbReference type="SUPFAM" id="SSF57625">
    <property type="entry name" value="Invertebrate chitin-binding proteins"/>
    <property type="match status" value="2"/>
</dbReference>
<evidence type="ECO:0000256" key="1">
    <source>
        <dbReference type="SAM" id="SignalP"/>
    </source>
</evidence>
<feature type="domain" description="Chitin-binding type-2" evidence="2">
    <location>
        <begin position="40"/>
        <end position="100"/>
    </location>
</feature>
<protein>
    <recommendedName>
        <fullName evidence="2">Chitin-binding type-2 domain-containing protein</fullName>
    </recommendedName>
</protein>
<dbReference type="EMBL" id="JAPWDV010000003">
    <property type="protein sequence ID" value="KAJ6218279.1"/>
    <property type="molecule type" value="Genomic_DNA"/>
</dbReference>
<dbReference type="OMA" id="EHCRKYW"/>
<feature type="signal peptide" evidence="1">
    <location>
        <begin position="1"/>
        <end position="24"/>
    </location>
</feature>
<dbReference type="AlphaFoldDB" id="A0A9Q0M3E9"/>
<accession>A0A9Q0M3E9</accession>
<feature type="chain" id="PRO_5040328074" description="Chitin-binding type-2 domain-containing protein" evidence="1">
    <location>
        <begin position="25"/>
        <end position="163"/>
    </location>
</feature>
<feature type="domain" description="Chitin-binding type-2" evidence="2">
    <location>
        <begin position="104"/>
        <end position="163"/>
    </location>
</feature>
<name>A0A9Q0M3E9_BLOTA</name>
<dbReference type="PROSITE" id="PS50940">
    <property type="entry name" value="CHIT_BIND_II"/>
    <property type="match status" value="2"/>
</dbReference>
<gene>
    <name evidence="3" type="ORF">RDWZM_009436</name>
</gene>
<dbReference type="InterPro" id="IPR002557">
    <property type="entry name" value="Chitin-bd_dom"/>
</dbReference>
<sequence length="163" mass="18648">MINLMHLTVITVVIVLCLADPAYSKCHQKNVLDREAHRNVHRCTNQLFEAGTPQPDPHDCQCYYHCNYRQQPCYMCCPDGQVFSPKLNSCVESGSYACKDKPAVFRCKSAGLFANKEHCRKYWDCSNAWGEPIEEGCPADYHWDDSTKTCRSDTERSVNNKCL</sequence>
<dbReference type="SMART" id="SM00494">
    <property type="entry name" value="ChtBD2"/>
    <property type="match status" value="2"/>
</dbReference>
<keyword evidence="1" id="KW-0732">Signal</keyword>
<evidence type="ECO:0000313" key="4">
    <source>
        <dbReference type="Proteomes" id="UP001142055"/>
    </source>
</evidence>
<keyword evidence="4" id="KW-1185">Reference proteome</keyword>
<evidence type="ECO:0000313" key="3">
    <source>
        <dbReference type="EMBL" id="KAJ6218279.1"/>
    </source>
</evidence>
<comment type="caution">
    <text evidence="3">The sequence shown here is derived from an EMBL/GenBank/DDBJ whole genome shotgun (WGS) entry which is preliminary data.</text>
</comment>